<sequence>MLQKSLSPFLLKTTPYRSGFNKIQPIKPQRESKDINKYKTKTRPRYNLIFLFRYKKHTSQCALTHKTLHRKLKIKSKNKAFFLNIRKRFKFNGTIQKTHNILLYI</sequence>
<evidence type="ECO:0000313" key="1">
    <source>
        <dbReference type="EMBL" id="TMX74877.1"/>
    </source>
</evidence>
<comment type="caution">
    <text evidence="1">The sequence shown here is derived from an EMBL/GenBank/DDBJ whole genome shotgun (WGS) entry which is preliminary data.</text>
</comment>
<name>A0ACD3SXA9_PHODM</name>
<gene>
    <name evidence="1" type="ORF">DA092_11615</name>
</gene>
<dbReference type="Proteomes" id="UP000718715">
    <property type="component" value="Unassembled WGS sequence"/>
</dbReference>
<proteinExistence type="predicted"/>
<evidence type="ECO:0000313" key="2">
    <source>
        <dbReference type="Proteomes" id="UP000718715"/>
    </source>
</evidence>
<organism evidence="1 2">
    <name type="scientific">Photobacterium damselae</name>
    <dbReference type="NCBI Taxonomy" id="38293"/>
    <lineage>
        <taxon>Bacteria</taxon>
        <taxon>Pseudomonadati</taxon>
        <taxon>Pseudomonadota</taxon>
        <taxon>Gammaproteobacteria</taxon>
        <taxon>Vibrionales</taxon>
        <taxon>Vibrionaceae</taxon>
        <taxon>Photobacterium</taxon>
    </lineage>
</organism>
<keyword evidence="2" id="KW-1185">Reference proteome</keyword>
<reference evidence="1" key="1">
    <citation type="submission" date="2018-03" db="EMBL/GenBank/DDBJ databases">
        <title>Genomic characterization of a polymicrobial infection associated with a disease outbreak in Pacific white shrimp (Litopenaeus vannamei).</title>
        <authorList>
            <person name="Turner J.W."/>
            <person name="Bachand P.T."/>
            <person name="Tallman J."/>
            <person name="Elledge N.C."/>
            <person name="Pinnell L.J."/>
            <person name="Laughlin R.C."/>
            <person name="Zimba P.V."/>
        </authorList>
    </citation>
    <scope>NUCLEOTIDE SEQUENCE</scope>
    <source>
        <strain evidence="1">Hep-2b-22</strain>
    </source>
</reference>
<dbReference type="EMBL" id="PZOJ01000094">
    <property type="protein sequence ID" value="TMX74877.1"/>
    <property type="molecule type" value="Genomic_DNA"/>
</dbReference>
<accession>A0ACD3SXA9</accession>
<protein>
    <submittedName>
        <fullName evidence="1">Uncharacterized protein</fullName>
    </submittedName>
</protein>